<dbReference type="InterPro" id="IPR026337">
    <property type="entry name" value="AKG_HExxH"/>
</dbReference>
<keyword evidence="2" id="KW-1185">Reference proteome</keyword>
<proteinExistence type="predicted"/>
<sequence length="524" mass="55425">MCGARHEDAPLWVEAGGLHVLAAAAAVRVGLTFELAVPIRHGTVVMPTLGLVRLPYREPWEVAVVSAVDGEARLSGCGSEVAPPPAAGWTGQPDLPAAEAPFSASTAGPWVPPSTIGSVHGDIRIDVVLDDIDPYRRISPVAWPAPLGEAELDRWRKVVESGWALLVRDHPVQADAVAATLRVLVPMAASPRFLARSATSGDAFGAALLSEPEDATQLAVTLVHELQHAKLGALGHLADLHGADSDDLFYAPWREDPRPLGPLLQGIFAFFGVAGFWQRQRKVATGAEAGLAHFEFALWRASVDRVLTDLRDCAGLTALGHRFLRGVATTLDAWPTQPAPAEPLRLAHAVATDHYAGWRLHHFRPDPMAVAALAAAWNAGRAASPGVALARPALVSDLAVSGLEARAVLVRHQLSDQATVVGWRHAGDVNDWVHGAVQADVDWITGDPTAAIAGFERVLTDVASSSDAHAWSGLGLAAFDLGDLAAARALAHVPEMVRALHRELTAAGSAPGRLELARWLGFVL</sequence>
<accession>A0A1V2ICR5</accession>
<dbReference type="AlphaFoldDB" id="A0A1V2ICR5"/>
<name>A0A1V2ICR5_9ACTN</name>
<dbReference type="EMBL" id="MOMC01000022">
    <property type="protein sequence ID" value="ONH30897.1"/>
    <property type="molecule type" value="Genomic_DNA"/>
</dbReference>
<evidence type="ECO:0000313" key="1">
    <source>
        <dbReference type="EMBL" id="ONH30897.1"/>
    </source>
</evidence>
<dbReference type="Proteomes" id="UP000188929">
    <property type="component" value="Unassembled WGS sequence"/>
</dbReference>
<evidence type="ECO:0000313" key="2">
    <source>
        <dbReference type="Proteomes" id="UP000188929"/>
    </source>
</evidence>
<evidence type="ECO:0008006" key="3">
    <source>
        <dbReference type="Google" id="ProtNLM"/>
    </source>
</evidence>
<comment type="caution">
    <text evidence="1">The sequence shown here is derived from an EMBL/GenBank/DDBJ whole genome shotgun (WGS) entry which is preliminary data.</text>
</comment>
<organism evidence="1 2">
    <name type="scientific">Pseudofrankia asymbiotica</name>
    <dbReference type="NCBI Taxonomy" id="1834516"/>
    <lineage>
        <taxon>Bacteria</taxon>
        <taxon>Bacillati</taxon>
        <taxon>Actinomycetota</taxon>
        <taxon>Actinomycetes</taxon>
        <taxon>Frankiales</taxon>
        <taxon>Frankiaceae</taxon>
        <taxon>Pseudofrankia</taxon>
    </lineage>
</organism>
<reference evidence="2" key="1">
    <citation type="submission" date="2016-10" db="EMBL/GenBank/DDBJ databases">
        <title>Frankia sp. NRRL B-16386 Genome sequencing.</title>
        <authorList>
            <person name="Ghodhbane-Gtari F."/>
            <person name="Swanson E."/>
            <person name="Gueddou A."/>
            <person name="Hezbri K."/>
            <person name="Ktari K."/>
            <person name="Nouioui I."/>
            <person name="Morris K."/>
            <person name="Simpson S."/>
            <person name="Abebe-Akele F."/>
            <person name="Thomas K."/>
            <person name="Gtari M."/>
            <person name="Tisa L.S."/>
        </authorList>
    </citation>
    <scope>NUCLEOTIDE SEQUENCE [LARGE SCALE GENOMIC DNA]</scope>
    <source>
        <strain evidence="2">NRRL B-16386</strain>
    </source>
</reference>
<dbReference type="STRING" id="1834516.BL253_11855"/>
<dbReference type="NCBIfam" id="TIGR04267">
    <property type="entry name" value="mod_HExxH"/>
    <property type="match status" value="1"/>
</dbReference>
<protein>
    <recommendedName>
        <fullName evidence="3">HEXXH motif domain-containing protein</fullName>
    </recommendedName>
</protein>
<gene>
    <name evidence="1" type="ORF">BL253_11855</name>
</gene>